<keyword evidence="1" id="KW-0472">Membrane</keyword>
<dbReference type="OrthoDB" id="421638at2759"/>
<reference evidence="2 3" key="1">
    <citation type="submission" date="2019-07" db="EMBL/GenBank/DDBJ databases">
        <title>Annotation for the trematode Paragonimus westermani.</title>
        <authorList>
            <person name="Choi Y.-J."/>
        </authorList>
    </citation>
    <scope>NUCLEOTIDE SEQUENCE [LARGE SCALE GENOMIC DNA]</scope>
    <source>
        <strain evidence="2">180907_Pwestermani</strain>
    </source>
</reference>
<dbReference type="Pfam" id="PF08560">
    <property type="entry name" value="DUF1757"/>
    <property type="match status" value="1"/>
</dbReference>
<keyword evidence="1" id="KW-0812">Transmembrane</keyword>
<sequence length="135" mass="15592">MGYSWLRNVVGCSLTEAELEDIPNPRMELLFHVTFRSVQLTSFLGFAIAAPVVTLTKQPRTLIALRTRAMKYATYGLIPGMVLGPALYYVRMRHQPEEGYFDRCYRLRHNKNQVSVFKVVIEIFTYTWLLACVPD</sequence>
<dbReference type="PANTHER" id="PTHR38636:SF1">
    <property type="entry name" value="CHLORIDE CHANNEL PROTEIN CLC-D"/>
    <property type="match status" value="1"/>
</dbReference>
<dbReference type="AlphaFoldDB" id="A0A8T0DBU4"/>
<evidence type="ECO:0000256" key="1">
    <source>
        <dbReference type="SAM" id="Phobius"/>
    </source>
</evidence>
<keyword evidence="3" id="KW-1185">Reference proteome</keyword>
<dbReference type="Proteomes" id="UP000699462">
    <property type="component" value="Unassembled WGS sequence"/>
</dbReference>
<dbReference type="EMBL" id="JTDF01009355">
    <property type="protein sequence ID" value="KAF8564211.1"/>
    <property type="molecule type" value="Genomic_DNA"/>
</dbReference>
<comment type="caution">
    <text evidence="2">The sequence shown here is derived from an EMBL/GenBank/DDBJ whole genome shotgun (WGS) entry which is preliminary data.</text>
</comment>
<feature type="transmembrane region" description="Helical" evidence="1">
    <location>
        <begin position="29"/>
        <end position="52"/>
    </location>
</feature>
<dbReference type="PANTHER" id="PTHR38636">
    <property type="entry name" value="PROTEIN CBG20488"/>
    <property type="match status" value="1"/>
</dbReference>
<keyword evidence="1" id="KW-1133">Transmembrane helix</keyword>
<name>A0A8T0DBU4_9TREM</name>
<accession>A0A8T0DBU4</accession>
<evidence type="ECO:0000313" key="3">
    <source>
        <dbReference type="Proteomes" id="UP000699462"/>
    </source>
</evidence>
<evidence type="ECO:0000313" key="2">
    <source>
        <dbReference type="EMBL" id="KAF8564211.1"/>
    </source>
</evidence>
<proteinExistence type="predicted"/>
<feature type="transmembrane region" description="Helical" evidence="1">
    <location>
        <begin position="72"/>
        <end position="90"/>
    </location>
</feature>
<organism evidence="2 3">
    <name type="scientific">Paragonimus westermani</name>
    <dbReference type="NCBI Taxonomy" id="34504"/>
    <lineage>
        <taxon>Eukaryota</taxon>
        <taxon>Metazoa</taxon>
        <taxon>Spiralia</taxon>
        <taxon>Lophotrochozoa</taxon>
        <taxon>Platyhelminthes</taxon>
        <taxon>Trematoda</taxon>
        <taxon>Digenea</taxon>
        <taxon>Plagiorchiida</taxon>
        <taxon>Troglotremata</taxon>
        <taxon>Troglotrematidae</taxon>
        <taxon>Paragonimus</taxon>
    </lineage>
</organism>
<dbReference type="InterPro" id="IPR013869">
    <property type="entry name" value="DUF1757"/>
</dbReference>
<protein>
    <submittedName>
        <fullName evidence="2">Uncharacterized protein</fullName>
    </submittedName>
</protein>
<gene>
    <name evidence="2" type="ORF">P879_11173</name>
</gene>